<protein>
    <submittedName>
        <fullName evidence="2">Alpha/beta hydrolase</fullName>
    </submittedName>
</protein>
<dbReference type="InterPro" id="IPR046879">
    <property type="entry name" value="KANL3/Tex30_Abhydrolase"/>
</dbReference>
<keyword evidence="2" id="KW-0378">Hydrolase</keyword>
<name>A0ABS8C7C0_9ALTE</name>
<accession>A0ABS8C7C0</accession>
<dbReference type="GO" id="GO:0016787">
    <property type="term" value="F:hydrolase activity"/>
    <property type="evidence" value="ECO:0007669"/>
    <property type="project" value="UniProtKB-KW"/>
</dbReference>
<dbReference type="EMBL" id="JAEINI020000017">
    <property type="protein sequence ID" value="MCB5228235.1"/>
    <property type="molecule type" value="Genomic_DNA"/>
</dbReference>
<gene>
    <name evidence="2" type="ORF">JAO78_015600</name>
</gene>
<feature type="domain" description="KANL3/Tex30 alpha/beta hydrolase-like" evidence="1">
    <location>
        <begin position="6"/>
        <end position="197"/>
    </location>
</feature>
<dbReference type="InterPro" id="IPR026555">
    <property type="entry name" value="NSL3/Tex30"/>
</dbReference>
<dbReference type="RefSeq" id="WP_226752299.1">
    <property type="nucleotide sequence ID" value="NZ_JAEINI020000017.1"/>
</dbReference>
<keyword evidence="3" id="KW-1185">Reference proteome</keyword>
<proteinExistence type="predicted"/>
<evidence type="ECO:0000259" key="1">
    <source>
        <dbReference type="Pfam" id="PF20408"/>
    </source>
</evidence>
<evidence type="ECO:0000313" key="3">
    <source>
        <dbReference type="Proteomes" id="UP000633814"/>
    </source>
</evidence>
<dbReference type="SUPFAM" id="SSF53474">
    <property type="entry name" value="alpha/beta-Hydrolases"/>
    <property type="match status" value="1"/>
</dbReference>
<reference evidence="2 3" key="1">
    <citation type="submission" date="2021-10" db="EMBL/GenBank/DDBJ databases">
        <title>Alishewanella koreense sp. nov. isolated from seawater of southwestern coast in South Korea and the proposal for the reclassification of Rheinheimera perlucida and Rheinheimera tuosuensis as Arsukibacterium perlucida and Arsukibacterium tuosuensis.</title>
        <authorList>
            <person name="Kim K.H."/>
            <person name="Ruan W."/>
            <person name="Kim K.R."/>
            <person name="Baek J.H."/>
            <person name="Jeon C.O."/>
        </authorList>
    </citation>
    <scope>NUCLEOTIDE SEQUENCE [LARGE SCALE GENOMIC DNA]</scope>
    <source>
        <strain evidence="2 3">16-MA</strain>
    </source>
</reference>
<dbReference type="Pfam" id="PF20408">
    <property type="entry name" value="Abhydrolase_11"/>
    <property type="match status" value="1"/>
</dbReference>
<dbReference type="Gene3D" id="3.40.50.1820">
    <property type="entry name" value="alpha/beta hydrolase"/>
    <property type="match status" value="1"/>
</dbReference>
<dbReference type="PANTHER" id="PTHR13136:SF11">
    <property type="entry name" value="TESTIS-EXPRESSED PROTEIN 30"/>
    <property type="match status" value="1"/>
</dbReference>
<dbReference type="Proteomes" id="UP000633814">
    <property type="component" value="Unassembled WGS sequence"/>
</dbReference>
<comment type="caution">
    <text evidence="2">The sequence shown here is derived from an EMBL/GenBank/DDBJ whole genome shotgun (WGS) entry which is preliminary data.</text>
</comment>
<evidence type="ECO:0000313" key="2">
    <source>
        <dbReference type="EMBL" id="MCB5228235.1"/>
    </source>
</evidence>
<organism evidence="2 3">
    <name type="scientific">Alishewanella maricola</name>
    <dbReference type="NCBI Taxonomy" id="2795740"/>
    <lineage>
        <taxon>Bacteria</taxon>
        <taxon>Pseudomonadati</taxon>
        <taxon>Pseudomonadota</taxon>
        <taxon>Gammaproteobacteria</taxon>
        <taxon>Alteromonadales</taxon>
        <taxon>Alteromonadaceae</taxon>
        <taxon>Alishewanella</taxon>
    </lineage>
</organism>
<dbReference type="InterPro" id="IPR029058">
    <property type="entry name" value="AB_hydrolase_fold"/>
</dbReference>
<dbReference type="PROSITE" id="PS51257">
    <property type="entry name" value="PROKAR_LIPOPROTEIN"/>
    <property type="match status" value="1"/>
</dbReference>
<dbReference type="PANTHER" id="PTHR13136">
    <property type="entry name" value="TESTIS DEVELOPMENT PROTEIN PRTD"/>
    <property type="match status" value="1"/>
</dbReference>
<sequence>MSKTAVKLLLTHGAGASCHSDFMQQLCSALFAEQIEVSLFHFGYMQTRLDGGSRRPPPKATLLQPELMSALQQFAREGQPCFIAGKSMGGRIASMLAADPEAATMLAGCFVYGYPFHAPGKSVWRTAHFNQLTVPLVIVQGERDPFGKRNEVAAKHWPGVILHWLNSGDHDFKPLKSSGQSQASLIIEAASITRRYIDAILDETQP</sequence>